<comment type="caution">
    <text evidence="2">The sequence shown here is derived from an EMBL/GenBank/DDBJ whole genome shotgun (WGS) entry which is preliminary data.</text>
</comment>
<evidence type="ECO:0008006" key="4">
    <source>
        <dbReference type="Google" id="ProtNLM"/>
    </source>
</evidence>
<proteinExistence type="predicted"/>
<dbReference type="Gene3D" id="3.80.10.10">
    <property type="entry name" value="Ribonuclease Inhibitor"/>
    <property type="match status" value="1"/>
</dbReference>
<accession>A0ABT2S6H4</accession>
<gene>
    <name evidence="2" type="ORF">OCV65_07180</name>
</gene>
<organism evidence="2 3">
    <name type="scientific">Dorea ammoniilytica</name>
    <dbReference type="NCBI Taxonomy" id="2981788"/>
    <lineage>
        <taxon>Bacteria</taxon>
        <taxon>Bacillati</taxon>
        <taxon>Bacillota</taxon>
        <taxon>Clostridia</taxon>
        <taxon>Lachnospirales</taxon>
        <taxon>Lachnospiraceae</taxon>
        <taxon>Dorea</taxon>
    </lineage>
</organism>
<name>A0ABT2S6H4_9FIRM</name>
<dbReference type="RefSeq" id="WP_262581488.1">
    <property type="nucleotide sequence ID" value="NZ_JAOQJV010000007.1"/>
</dbReference>
<evidence type="ECO:0000313" key="3">
    <source>
        <dbReference type="Proteomes" id="UP001207605"/>
    </source>
</evidence>
<sequence>MQKKSIREGATVLLTVALLMGSGEKIHALSMMEHGEYRTAKAWTVPTATTYDLHMYAWNKMNVDIARYSCSIPVEGMKNFKEKMGTAAKEVAMPMQSNVSERASDVTAVIVPDTPKGDVTYDRTEGSNTEEPDENAGTVTSINGFLCDVDGRIVGCDGITVTDGVLNIPADSRCTAIAGGAFTSLGSEVFEVYIPVNIVDISDSAFDGLSELFYIEVHPDNPVYGSSNGELYRKP</sequence>
<protein>
    <recommendedName>
        <fullName evidence="4">Leucine-rich repeat domain-containing protein</fullName>
    </recommendedName>
</protein>
<dbReference type="InterPro" id="IPR032675">
    <property type="entry name" value="LRR_dom_sf"/>
</dbReference>
<dbReference type="Proteomes" id="UP001207605">
    <property type="component" value="Unassembled WGS sequence"/>
</dbReference>
<dbReference type="EMBL" id="JAOQJV010000007">
    <property type="protein sequence ID" value="MCU6700012.1"/>
    <property type="molecule type" value="Genomic_DNA"/>
</dbReference>
<evidence type="ECO:0000313" key="2">
    <source>
        <dbReference type="EMBL" id="MCU6700012.1"/>
    </source>
</evidence>
<reference evidence="2 3" key="1">
    <citation type="journal article" date="2021" name="ISME Commun">
        <title>Automated analysis of genomic sequences facilitates high-throughput and comprehensive description of bacteria.</title>
        <authorList>
            <person name="Hitch T.C.A."/>
        </authorList>
    </citation>
    <scope>NUCLEOTIDE SEQUENCE [LARGE SCALE GENOMIC DNA]</scope>
    <source>
        <strain evidence="2 3">Sanger_02</strain>
    </source>
</reference>
<evidence type="ECO:0000256" key="1">
    <source>
        <dbReference type="SAM" id="MobiDB-lite"/>
    </source>
</evidence>
<keyword evidence="3" id="KW-1185">Reference proteome</keyword>
<feature type="region of interest" description="Disordered" evidence="1">
    <location>
        <begin position="117"/>
        <end position="136"/>
    </location>
</feature>